<reference evidence="2" key="1">
    <citation type="journal article" date="2012" name="MBio">
        <title>Comparative genome analysis of Trichophyton rubrum and related dermatophytes reveals candidate genes involved in infection.</title>
        <authorList>
            <person name="Martinez D.A."/>
            <person name="Oliver B.G."/>
            <person name="Graeser Y."/>
            <person name="Goldberg J.M."/>
            <person name="Li W."/>
            <person name="Martinez-Rossi N.M."/>
            <person name="Monod M."/>
            <person name="Shelest E."/>
            <person name="Barton R.C."/>
            <person name="Birch E."/>
            <person name="Brakhage A.A."/>
            <person name="Chen Z."/>
            <person name="Gurr S.J."/>
            <person name="Heiman D."/>
            <person name="Heitman J."/>
            <person name="Kosti I."/>
            <person name="Rossi A."/>
            <person name="Saif S."/>
            <person name="Samalova M."/>
            <person name="Saunders C.W."/>
            <person name="Shea T."/>
            <person name="Summerbell R.C."/>
            <person name="Xu J."/>
            <person name="Young S."/>
            <person name="Zeng Q."/>
            <person name="Birren B.W."/>
            <person name="Cuomo C.A."/>
            <person name="White T.C."/>
        </authorList>
    </citation>
    <scope>NUCLEOTIDE SEQUENCE [LARGE SCALE GENOMIC DNA]</scope>
    <source>
        <strain evidence="2">ATCC MYA-4607 / CBS 118892</strain>
    </source>
</reference>
<dbReference type="RefSeq" id="XP_047607241.1">
    <property type="nucleotide sequence ID" value="XM_047751494.1"/>
</dbReference>
<dbReference type="EMBL" id="GG700657">
    <property type="protein sequence ID" value="KFL62701.1"/>
    <property type="molecule type" value="Genomic_DNA"/>
</dbReference>
<dbReference type="AlphaFoldDB" id="A0A080WJ41"/>
<dbReference type="VEuPathDB" id="FungiDB:TERG_12548"/>
<evidence type="ECO:0000313" key="1">
    <source>
        <dbReference type="EMBL" id="KFL62701.1"/>
    </source>
</evidence>
<proteinExistence type="predicted"/>
<dbReference type="Proteomes" id="UP000008864">
    <property type="component" value="Unassembled WGS sequence"/>
</dbReference>
<accession>A0A080WJ41</accession>
<sequence length="122" mass="13870">MLELALWTRQLGEIEKGEGLYTPAVGLVALMASEISIGYNSSRNRVHISRRQPVFQTESKPTGPWIEDQCIYEDLRVLRPMRAKVIIVGKLGWMSEPPFLLFLNTTSEWIDDAHDHQDLGCS</sequence>
<organism evidence="1 2">
    <name type="scientific">Trichophyton rubrum (strain ATCC MYA-4607 / CBS 118892)</name>
    <name type="common">Athlete's foot fungus</name>
    <dbReference type="NCBI Taxonomy" id="559305"/>
    <lineage>
        <taxon>Eukaryota</taxon>
        <taxon>Fungi</taxon>
        <taxon>Dikarya</taxon>
        <taxon>Ascomycota</taxon>
        <taxon>Pezizomycotina</taxon>
        <taxon>Eurotiomycetes</taxon>
        <taxon>Eurotiomycetidae</taxon>
        <taxon>Onygenales</taxon>
        <taxon>Arthrodermataceae</taxon>
        <taxon>Trichophyton</taxon>
    </lineage>
</organism>
<evidence type="ECO:0000313" key="2">
    <source>
        <dbReference type="Proteomes" id="UP000008864"/>
    </source>
</evidence>
<keyword evidence="2" id="KW-1185">Reference proteome</keyword>
<dbReference type="GeneID" id="71777714"/>
<dbReference type="InParanoid" id="A0A080WJ41"/>
<protein>
    <submittedName>
        <fullName evidence="1">Uncharacterized protein</fullName>
    </submittedName>
</protein>
<gene>
    <name evidence="1" type="ORF">TERG_12548</name>
</gene>
<name>A0A080WJ41_TRIRC</name>
<dbReference type="HOGENOM" id="CLU_2028372_0_0_1"/>